<evidence type="ECO:0000256" key="4">
    <source>
        <dbReference type="SAM" id="Phobius"/>
    </source>
</evidence>
<dbReference type="InterPro" id="IPR036890">
    <property type="entry name" value="HATPase_C_sf"/>
</dbReference>
<evidence type="ECO:0000256" key="3">
    <source>
        <dbReference type="ARBA" id="ARBA00023012"/>
    </source>
</evidence>
<dbReference type="InterPro" id="IPR003594">
    <property type="entry name" value="HATPase_dom"/>
</dbReference>
<dbReference type="OrthoDB" id="9797605at2"/>
<evidence type="ECO:0000256" key="1">
    <source>
        <dbReference type="ARBA" id="ARBA00022679"/>
    </source>
</evidence>
<feature type="transmembrane region" description="Helical" evidence="4">
    <location>
        <begin position="53"/>
        <end position="72"/>
    </location>
</feature>
<gene>
    <name evidence="6" type="ORF">ELE36_08300</name>
</gene>
<dbReference type="PANTHER" id="PTHR24421:SF59">
    <property type="entry name" value="OXYGEN SENSOR HISTIDINE KINASE NREB"/>
    <property type="match status" value="1"/>
</dbReference>
<dbReference type="Gene3D" id="1.20.5.1930">
    <property type="match status" value="1"/>
</dbReference>
<keyword evidence="7" id="KW-1185">Reference proteome</keyword>
<dbReference type="Pfam" id="PF07730">
    <property type="entry name" value="HisKA_3"/>
    <property type="match status" value="1"/>
</dbReference>
<dbReference type="Gene3D" id="3.30.565.10">
    <property type="entry name" value="Histidine kinase-like ATPase, C-terminal domain"/>
    <property type="match status" value="1"/>
</dbReference>
<dbReference type="Proteomes" id="UP000291562">
    <property type="component" value="Chromosome"/>
</dbReference>
<dbReference type="AlphaFoldDB" id="A0A411HIZ5"/>
<evidence type="ECO:0000256" key="2">
    <source>
        <dbReference type="ARBA" id="ARBA00022777"/>
    </source>
</evidence>
<keyword evidence="2 6" id="KW-0418">Kinase</keyword>
<evidence type="ECO:0000259" key="5">
    <source>
        <dbReference type="SMART" id="SM00387"/>
    </source>
</evidence>
<sequence length="390" mass="43194">MLNTTLFTESSTPRNWRRWLFNPLRLAAYLVWIAVVLNTLLDNPPRLWNLQQLFGAIFTVSILLSLIATGVVRANTTQRSWLEPLLILAQSAFTLASIYCFPSSMQPVLLVILAVQVILSFRPAVALAFLLFVNLIFAWIGSYYWSRGGMIVSLLAYGSFQAFAALTAYYARRAEQANTELLAANAQLLSTRSLLEESARSQERLKLSRELHDVAGHKLTALKLNLQLLLRNAVFTNVEELQSCKQLADELLDDIRAVVSELRKYDGVDLRSALATLIAHLPGPKIHLNIANDSLLADVQSAETLLRCAQEALTNALRHSHASEIWLDLQRDGERVSLQVRDNGHGTAQLNFGNGLTGMRERLQALGGELRVLSGANTGLTLTANIPLQA</sequence>
<keyword evidence="4" id="KW-0812">Transmembrane</keyword>
<dbReference type="GO" id="GO:0016020">
    <property type="term" value="C:membrane"/>
    <property type="evidence" value="ECO:0007669"/>
    <property type="project" value="InterPro"/>
</dbReference>
<dbReference type="SUPFAM" id="SSF55874">
    <property type="entry name" value="ATPase domain of HSP90 chaperone/DNA topoisomerase II/histidine kinase"/>
    <property type="match status" value="1"/>
</dbReference>
<dbReference type="SMART" id="SM00387">
    <property type="entry name" value="HATPase_c"/>
    <property type="match status" value="1"/>
</dbReference>
<proteinExistence type="predicted"/>
<evidence type="ECO:0000313" key="7">
    <source>
        <dbReference type="Proteomes" id="UP000291562"/>
    </source>
</evidence>
<evidence type="ECO:0000313" key="6">
    <source>
        <dbReference type="EMBL" id="QBB70367.1"/>
    </source>
</evidence>
<dbReference type="RefSeq" id="WP_129832626.1">
    <property type="nucleotide sequence ID" value="NZ_CP035704.1"/>
</dbReference>
<keyword evidence="1" id="KW-0808">Transferase</keyword>
<feature type="domain" description="Histidine kinase/HSP90-like ATPase" evidence="5">
    <location>
        <begin position="300"/>
        <end position="390"/>
    </location>
</feature>
<keyword evidence="3" id="KW-0902">Two-component regulatory system</keyword>
<dbReference type="InterPro" id="IPR011712">
    <property type="entry name" value="Sig_transdc_His_kin_sub3_dim/P"/>
</dbReference>
<dbReference type="KEGG" id="xbc:ELE36_08300"/>
<accession>A0A411HIZ5</accession>
<dbReference type="InterPro" id="IPR050482">
    <property type="entry name" value="Sensor_HK_TwoCompSys"/>
</dbReference>
<dbReference type="PANTHER" id="PTHR24421">
    <property type="entry name" value="NITRATE/NITRITE SENSOR PROTEIN NARX-RELATED"/>
    <property type="match status" value="1"/>
</dbReference>
<dbReference type="GO" id="GO:0046983">
    <property type="term" value="F:protein dimerization activity"/>
    <property type="evidence" value="ECO:0007669"/>
    <property type="project" value="InterPro"/>
</dbReference>
<dbReference type="EMBL" id="CP035704">
    <property type="protein sequence ID" value="QBB70367.1"/>
    <property type="molecule type" value="Genomic_DNA"/>
</dbReference>
<organism evidence="6 7">
    <name type="scientific">Pseudolysobacter antarcticus</name>
    <dbReference type="NCBI Taxonomy" id="2511995"/>
    <lineage>
        <taxon>Bacteria</taxon>
        <taxon>Pseudomonadati</taxon>
        <taxon>Pseudomonadota</taxon>
        <taxon>Gammaproteobacteria</taxon>
        <taxon>Lysobacterales</taxon>
        <taxon>Rhodanobacteraceae</taxon>
        <taxon>Pseudolysobacter</taxon>
    </lineage>
</organism>
<keyword evidence="4" id="KW-0472">Membrane</keyword>
<dbReference type="CDD" id="cd16917">
    <property type="entry name" value="HATPase_UhpB-NarQ-NarX-like"/>
    <property type="match status" value="1"/>
</dbReference>
<feature type="transmembrane region" description="Helical" evidence="4">
    <location>
        <begin position="151"/>
        <end position="171"/>
    </location>
</feature>
<feature type="transmembrane region" description="Helical" evidence="4">
    <location>
        <begin position="92"/>
        <end position="113"/>
    </location>
</feature>
<dbReference type="GO" id="GO:0000155">
    <property type="term" value="F:phosphorelay sensor kinase activity"/>
    <property type="evidence" value="ECO:0007669"/>
    <property type="project" value="InterPro"/>
</dbReference>
<feature type="transmembrane region" description="Helical" evidence="4">
    <location>
        <begin position="20"/>
        <end position="41"/>
    </location>
</feature>
<feature type="transmembrane region" description="Helical" evidence="4">
    <location>
        <begin position="125"/>
        <end position="145"/>
    </location>
</feature>
<protein>
    <submittedName>
        <fullName evidence="6">Sensor histidine kinase</fullName>
    </submittedName>
</protein>
<keyword evidence="4" id="KW-1133">Transmembrane helix</keyword>
<name>A0A411HIZ5_9GAMM</name>
<reference evidence="6 7" key="1">
    <citation type="submission" date="2019-01" db="EMBL/GenBank/DDBJ databases">
        <title>Pseudolysobacter antarctica gen. nov., sp. nov., isolated from Fildes Peninsula, Antarctica.</title>
        <authorList>
            <person name="Wei Z."/>
            <person name="Peng F."/>
        </authorList>
    </citation>
    <scope>NUCLEOTIDE SEQUENCE [LARGE SCALE GENOMIC DNA]</scope>
    <source>
        <strain evidence="6 7">AQ6-296</strain>
    </source>
</reference>
<dbReference type="Pfam" id="PF02518">
    <property type="entry name" value="HATPase_c"/>
    <property type="match status" value="1"/>
</dbReference>